<accession>A0A0M9AR85</accession>
<gene>
    <name evidence="9" type="ORF">AMR74_12965</name>
</gene>
<dbReference type="CDD" id="cd04886">
    <property type="entry name" value="ACT_ThrD-II-like"/>
    <property type="match status" value="1"/>
</dbReference>
<sequence length="403" mass="42631">MLSLADIREARERVSDVARHTPLERSRSFSEMSGADLHLKLENFQRTGAFKIRGAMNRIRTLSAAEREAGVVTASAGNHAQGVALAASRAGVDATVVMPKFAPVSKVKATRGYGASVRLEGVDYDEAQAYAHQLERDEGRTYVHAFDDPVVMAGQGTLGLEIVDDCPGLDTVVVPIGGGGLISGVAVAIKEQVPDVRVVGVQAEGAASAAKSLEAGEVAEIDSVDTIADGIATRSIGEETLAVMEEYVDEVVTVDDREIALALTLLLERAKTLVEGAGAVALAAVLSDAFEYDDGETVVAALCGGNIDLNRLGTVVRRGLVQMGRYLKITIDLKDRPGELERVSSIVARTGANVYAVHHDRTSRDVAVNAAELELELETDDAEHAADIVDALEAEGYDVEILS</sequence>
<evidence type="ECO:0000259" key="8">
    <source>
        <dbReference type="PROSITE" id="PS51671"/>
    </source>
</evidence>
<dbReference type="InterPro" id="IPR000634">
    <property type="entry name" value="Ser/Thr_deHydtase_PyrdxlP-BS"/>
</dbReference>
<dbReference type="EMBL" id="LIST01000005">
    <property type="protein sequence ID" value="KOX95841.1"/>
    <property type="molecule type" value="Genomic_DNA"/>
</dbReference>
<keyword evidence="10" id="KW-1185">Reference proteome</keyword>
<dbReference type="InterPro" id="IPR036052">
    <property type="entry name" value="TrpB-like_PALP_sf"/>
</dbReference>
<evidence type="ECO:0000256" key="3">
    <source>
        <dbReference type="ARBA" id="ARBA00010869"/>
    </source>
</evidence>
<evidence type="ECO:0000256" key="5">
    <source>
        <dbReference type="ARBA" id="ARBA00022624"/>
    </source>
</evidence>
<dbReference type="InterPro" id="IPR002912">
    <property type="entry name" value="ACT_dom"/>
</dbReference>
<dbReference type="FunFam" id="3.40.50.1100:FF:000005">
    <property type="entry name" value="Threonine dehydratase catabolic"/>
    <property type="match status" value="1"/>
</dbReference>
<dbReference type="RefSeq" id="WP_053772479.1">
    <property type="nucleotide sequence ID" value="NZ_LIST01000005.1"/>
</dbReference>
<dbReference type="UniPathway" id="UPA00047">
    <property type="reaction ID" value="UER00054"/>
</dbReference>
<dbReference type="GO" id="GO:0004794">
    <property type="term" value="F:threonine deaminase activity"/>
    <property type="evidence" value="ECO:0007669"/>
    <property type="project" value="UniProtKB-EC"/>
</dbReference>
<evidence type="ECO:0000313" key="10">
    <source>
        <dbReference type="Proteomes" id="UP000037747"/>
    </source>
</evidence>
<evidence type="ECO:0000256" key="1">
    <source>
        <dbReference type="ARBA" id="ARBA00001933"/>
    </source>
</evidence>
<dbReference type="STRING" id="1765655.AMR74_12965"/>
<dbReference type="InterPro" id="IPR005789">
    <property type="entry name" value="Thr_deHydtase_catblc"/>
</dbReference>
<dbReference type="Gene3D" id="3.40.50.1100">
    <property type="match status" value="2"/>
</dbReference>
<dbReference type="PANTHER" id="PTHR48078:SF6">
    <property type="entry name" value="L-THREONINE DEHYDRATASE CATABOLIC TDCB"/>
    <property type="match status" value="1"/>
</dbReference>
<dbReference type="SUPFAM" id="SSF55021">
    <property type="entry name" value="ACT-like"/>
    <property type="match status" value="1"/>
</dbReference>
<comment type="cofactor">
    <cofactor evidence="1">
        <name>pyridoxal 5'-phosphate</name>
        <dbReference type="ChEBI" id="CHEBI:597326"/>
    </cofactor>
</comment>
<comment type="caution">
    <text evidence="9">The sequence shown here is derived from an EMBL/GenBank/DDBJ whole genome shotgun (WGS) entry which is preliminary data.</text>
</comment>
<evidence type="ECO:0000256" key="6">
    <source>
        <dbReference type="ARBA" id="ARBA00022898"/>
    </source>
</evidence>
<keyword evidence="6" id="KW-0663">Pyridoxal phosphate</keyword>
<dbReference type="PANTHER" id="PTHR48078">
    <property type="entry name" value="THREONINE DEHYDRATASE, MITOCHONDRIAL-RELATED"/>
    <property type="match status" value="1"/>
</dbReference>
<dbReference type="NCBIfam" id="TIGR01127">
    <property type="entry name" value="ilvA_1Cterm"/>
    <property type="match status" value="1"/>
</dbReference>
<evidence type="ECO:0000256" key="2">
    <source>
        <dbReference type="ARBA" id="ARBA00004810"/>
    </source>
</evidence>
<dbReference type="InterPro" id="IPR044561">
    <property type="entry name" value="ACT_ThrD-II-like"/>
</dbReference>
<dbReference type="Proteomes" id="UP000037747">
    <property type="component" value="Unassembled WGS sequence"/>
</dbReference>
<dbReference type="InterPro" id="IPR045865">
    <property type="entry name" value="ACT-like_dom_sf"/>
</dbReference>
<dbReference type="GO" id="GO:0009097">
    <property type="term" value="P:isoleucine biosynthetic process"/>
    <property type="evidence" value="ECO:0007669"/>
    <property type="project" value="UniProtKB-UniPathway"/>
</dbReference>
<dbReference type="EC" id="4.3.1.19" evidence="4"/>
<dbReference type="PROSITE" id="PS00165">
    <property type="entry name" value="DEHYDRATASE_SER_THR"/>
    <property type="match status" value="1"/>
</dbReference>
<keyword evidence="5" id="KW-0412">Isoleucine biosynthesis</keyword>
<evidence type="ECO:0000313" key="9">
    <source>
        <dbReference type="EMBL" id="KOX95841.1"/>
    </source>
</evidence>
<dbReference type="PROSITE" id="PS51671">
    <property type="entry name" value="ACT"/>
    <property type="match status" value="1"/>
</dbReference>
<dbReference type="Pfam" id="PF00291">
    <property type="entry name" value="PALP"/>
    <property type="match status" value="1"/>
</dbReference>
<keyword evidence="5" id="KW-0100">Branched-chain amino acid biosynthesis</keyword>
<dbReference type="SUPFAM" id="SSF53686">
    <property type="entry name" value="Tryptophan synthase beta subunit-like PLP-dependent enzymes"/>
    <property type="match status" value="1"/>
</dbReference>
<dbReference type="FunFam" id="3.40.50.1100:FF:000007">
    <property type="entry name" value="L-threonine dehydratase catabolic TdcB"/>
    <property type="match status" value="1"/>
</dbReference>
<dbReference type="PATRIC" id="fig|1705389.3.peg.1495"/>
<organism evidence="9 10">
    <name type="scientific">Halorubrum tropicale</name>
    <dbReference type="NCBI Taxonomy" id="1765655"/>
    <lineage>
        <taxon>Archaea</taxon>
        <taxon>Methanobacteriati</taxon>
        <taxon>Methanobacteriota</taxon>
        <taxon>Stenosarchaea group</taxon>
        <taxon>Halobacteria</taxon>
        <taxon>Halobacteriales</taxon>
        <taxon>Haloferacaceae</taxon>
        <taxon>Halorubrum</taxon>
    </lineage>
</organism>
<dbReference type="CDD" id="cd01562">
    <property type="entry name" value="Thr-dehyd"/>
    <property type="match status" value="1"/>
</dbReference>
<comment type="similarity">
    <text evidence="3">Belongs to the serine/threonine dehydratase family.</text>
</comment>
<dbReference type="GO" id="GO:0003941">
    <property type="term" value="F:L-serine ammonia-lyase activity"/>
    <property type="evidence" value="ECO:0007669"/>
    <property type="project" value="TreeGrafter"/>
</dbReference>
<dbReference type="OrthoDB" id="9915at2157"/>
<dbReference type="GO" id="GO:0006565">
    <property type="term" value="P:L-serine catabolic process"/>
    <property type="evidence" value="ECO:0007669"/>
    <property type="project" value="TreeGrafter"/>
</dbReference>
<proteinExistence type="inferred from homology"/>
<feature type="domain" description="ACT" evidence="8">
    <location>
        <begin position="328"/>
        <end position="403"/>
    </location>
</feature>
<dbReference type="GO" id="GO:0006567">
    <property type="term" value="P:L-threonine catabolic process"/>
    <property type="evidence" value="ECO:0007669"/>
    <property type="project" value="InterPro"/>
</dbReference>
<keyword evidence="7 9" id="KW-0456">Lyase</keyword>
<dbReference type="GO" id="GO:0030170">
    <property type="term" value="F:pyridoxal phosphate binding"/>
    <property type="evidence" value="ECO:0007669"/>
    <property type="project" value="InterPro"/>
</dbReference>
<reference evidence="9 10" key="1">
    <citation type="submission" date="2015-08" db="EMBL/GenBank/DDBJ databases">
        <title>Genomes of Isolates from Cabo Rojo, PR.</title>
        <authorList>
            <person name="Sanchez-Nieves R.L."/>
            <person name="Montalvo-Rodriguez R."/>
        </authorList>
    </citation>
    <scope>NUCLEOTIDE SEQUENCE [LARGE SCALE GENOMIC DNA]</scope>
    <source>
        <strain evidence="9 10">5</strain>
    </source>
</reference>
<evidence type="ECO:0000256" key="7">
    <source>
        <dbReference type="ARBA" id="ARBA00023239"/>
    </source>
</evidence>
<protein>
    <recommendedName>
        <fullName evidence="4">threonine ammonia-lyase</fullName>
        <ecNumber evidence="4">4.3.1.19</ecNumber>
    </recommendedName>
</protein>
<comment type="pathway">
    <text evidence="2">Amino-acid biosynthesis; L-isoleucine biosynthesis; 2-oxobutanoate from L-threonine: step 1/1.</text>
</comment>
<dbReference type="InterPro" id="IPR001926">
    <property type="entry name" value="TrpB-like_PALP"/>
</dbReference>
<name>A0A0M9AR85_9EURY</name>
<evidence type="ECO:0000256" key="4">
    <source>
        <dbReference type="ARBA" id="ARBA00012096"/>
    </source>
</evidence>
<dbReference type="InterPro" id="IPR050147">
    <property type="entry name" value="Ser/Thr_Dehydratase"/>
</dbReference>
<dbReference type="Gene3D" id="3.30.70.260">
    <property type="match status" value="1"/>
</dbReference>
<dbReference type="AlphaFoldDB" id="A0A0M9AR85"/>
<keyword evidence="5" id="KW-0028">Amino-acid biosynthesis</keyword>